<evidence type="ECO:0000256" key="5">
    <source>
        <dbReference type="ARBA" id="ARBA00022723"/>
    </source>
</evidence>
<evidence type="ECO:0000256" key="7">
    <source>
        <dbReference type="ARBA" id="ARBA00023242"/>
    </source>
</evidence>
<dbReference type="EMBL" id="KB741094">
    <property type="protein sequence ID" value="ENN73898.1"/>
    <property type="molecule type" value="Genomic_DNA"/>
</dbReference>
<keyword evidence="4" id="KW-0540">Nuclease</keyword>
<dbReference type="OrthoDB" id="8177447at2759"/>
<dbReference type="AlphaFoldDB" id="N6T854"/>
<protein>
    <submittedName>
        <fullName evidence="8">Uncharacterized protein</fullName>
    </submittedName>
</protein>
<dbReference type="PANTHER" id="PTHR22930:SF289">
    <property type="entry name" value="DDE TNP4 DOMAIN-CONTAINING PROTEIN-RELATED"/>
    <property type="match status" value="1"/>
</dbReference>
<dbReference type="GO" id="GO:0046872">
    <property type="term" value="F:metal ion binding"/>
    <property type="evidence" value="ECO:0007669"/>
    <property type="project" value="UniProtKB-KW"/>
</dbReference>
<keyword evidence="6" id="KW-0378">Hydrolase</keyword>
<name>N6T854_DENPD</name>
<reference evidence="8" key="1">
    <citation type="journal article" date="2013" name="Genome Biol.">
        <title>Draft genome of the mountain pine beetle, Dendroctonus ponderosae Hopkins, a major forest pest.</title>
        <authorList>
            <person name="Keeling C.I."/>
            <person name="Yuen M.M."/>
            <person name="Liao N.Y."/>
            <person name="Docking T.R."/>
            <person name="Chan S.K."/>
            <person name="Taylor G.A."/>
            <person name="Palmquist D.L."/>
            <person name="Jackman S.D."/>
            <person name="Nguyen A."/>
            <person name="Li M."/>
            <person name="Henderson H."/>
            <person name="Janes J.K."/>
            <person name="Zhao Y."/>
            <person name="Pandoh P."/>
            <person name="Moore R."/>
            <person name="Sperling F.A."/>
            <person name="Huber D.P."/>
            <person name="Birol I."/>
            <person name="Jones S.J."/>
            <person name="Bohlmann J."/>
        </authorList>
    </citation>
    <scope>NUCLEOTIDE SEQUENCE</scope>
</reference>
<dbReference type="HOGENOM" id="CLU_018552_13_6_1"/>
<evidence type="ECO:0000313" key="8">
    <source>
        <dbReference type="EMBL" id="ENN73898.1"/>
    </source>
</evidence>
<dbReference type="InterPro" id="IPR027806">
    <property type="entry name" value="HARBI1_dom"/>
</dbReference>
<dbReference type="GO" id="GO:0004518">
    <property type="term" value="F:nuclease activity"/>
    <property type="evidence" value="ECO:0007669"/>
    <property type="project" value="UniProtKB-KW"/>
</dbReference>
<dbReference type="Pfam" id="PF13359">
    <property type="entry name" value="DDE_Tnp_4"/>
    <property type="match status" value="1"/>
</dbReference>
<sequence>MNIVADWPGSTHDSTIFNSCRLKARIEIGEFGNNVLLGDSGYGLKSYLLTPLLNPSNESQRLYNECHIRTRNCIERTIGVWKRRFPVLAYGLRCKLETSLTVIVATAVLHNIAQEMNEADPPPPENLSIDEFHYLIESGN</sequence>
<comment type="cofactor">
    <cofactor evidence="1">
        <name>a divalent metal cation</name>
        <dbReference type="ChEBI" id="CHEBI:60240"/>
    </cofactor>
</comment>
<dbReference type="GO" id="GO:0005634">
    <property type="term" value="C:nucleus"/>
    <property type="evidence" value="ECO:0007669"/>
    <property type="project" value="UniProtKB-SubCell"/>
</dbReference>
<evidence type="ECO:0000256" key="4">
    <source>
        <dbReference type="ARBA" id="ARBA00022722"/>
    </source>
</evidence>
<comment type="similarity">
    <text evidence="3">Belongs to the HARBI1 family.</text>
</comment>
<comment type="subcellular location">
    <subcellularLocation>
        <location evidence="2">Nucleus</location>
    </subcellularLocation>
</comment>
<feature type="non-terminal residue" evidence="8">
    <location>
        <position position="140"/>
    </location>
</feature>
<accession>N6T854</accession>
<proteinExistence type="inferred from homology"/>
<dbReference type="GO" id="GO:0016787">
    <property type="term" value="F:hydrolase activity"/>
    <property type="evidence" value="ECO:0007669"/>
    <property type="project" value="UniProtKB-KW"/>
</dbReference>
<organism evidence="8">
    <name type="scientific">Dendroctonus ponderosae</name>
    <name type="common">Mountain pine beetle</name>
    <dbReference type="NCBI Taxonomy" id="77166"/>
    <lineage>
        <taxon>Eukaryota</taxon>
        <taxon>Metazoa</taxon>
        <taxon>Ecdysozoa</taxon>
        <taxon>Arthropoda</taxon>
        <taxon>Hexapoda</taxon>
        <taxon>Insecta</taxon>
        <taxon>Pterygota</taxon>
        <taxon>Neoptera</taxon>
        <taxon>Endopterygota</taxon>
        <taxon>Coleoptera</taxon>
        <taxon>Polyphaga</taxon>
        <taxon>Cucujiformia</taxon>
        <taxon>Curculionidae</taxon>
        <taxon>Scolytinae</taxon>
        <taxon>Dendroctonus</taxon>
    </lineage>
</organism>
<keyword evidence="5" id="KW-0479">Metal-binding</keyword>
<keyword evidence="7" id="KW-0539">Nucleus</keyword>
<dbReference type="PANTHER" id="PTHR22930">
    <property type="match status" value="1"/>
</dbReference>
<evidence type="ECO:0000256" key="3">
    <source>
        <dbReference type="ARBA" id="ARBA00006958"/>
    </source>
</evidence>
<gene>
    <name evidence="8" type="ORF">YQE_09506</name>
</gene>
<evidence type="ECO:0000256" key="2">
    <source>
        <dbReference type="ARBA" id="ARBA00004123"/>
    </source>
</evidence>
<evidence type="ECO:0000256" key="6">
    <source>
        <dbReference type="ARBA" id="ARBA00022801"/>
    </source>
</evidence>
<evidence type="ECO:0000256" key="1">
    <source>
        <dbReference type="ARBA" id="ARBA00001968"/>
    </source>
</evidence>
<dbReference type="InterPro" id="IPR045249">
    <property type="entry name" value="HARBI1-like"/>
</dbReference>
<feature type="non-terminal residue" evidence="8">
    <location>
        <position position="1"/>
    </location>
</feature>
<dbReference type="OMA" id="RNCIERT"/>